<evidence type="ECO:0000313" key="2">
    <source>
        <dbReference type="EMBL" id="GEN45656.1"/>
    </source>
</evidence>
<keyword evidence="1" id="KW-0472">Membrane</keyword>
<feature type="transmembrane region" description="Helical" evidence="1">
    <location>
        <begin position="7"/>
        <end position="29"/>
    </location>
</feature>
<dbReference type="OrthoDB" id="2440739at2"/>
<name>A0A511W3I6_9BACI</name>
<proteinExistence type="predicted"/>
<organism evidence="2 3">
    <name type="scientific">Alkalibacillus haloalkaliphilus</name>
    <dbReference type="NCBI Taxonomy" id="94136"/>
    <lineage>
        <taxon>Bacteria</taxon>
        <taxon>Bacillati</taxon>
        <taxon>Bacillota</taxon>
        <taxon>Bacilli</taxon>
        <taxon>Bacillales</taxon>
        <taxon>Bacillaceae</taxon>
        <taxon>Alkalibacillus</taxon>
    </lineage>
</organism>
<comment type="caution">
    <text evidence="2">The sequence shown here is derived from an EMBL/GenBank/DDBJ whole genome shotgun (WGS) entry which is preliminary data.</text>
</comment>
<keyword evidence="3" id="KW-1185">Reference proteome</keyword>
<feature type="transmembrane region" description="Helical" evidence="1">
    <location>
        <begin position="35"/>
        <end position="53"/>
    </location>
</feature>
<evidence type="ECO:0008006" key="4">
    <source>
        <dbReference type="Google" id="ProtNLM"/>
    </source>
</evidence>
<reference evidence="2 3" key="1">
    <citation type="submission" date="2019-07" db="EMBL/GenBank/DDBJ databases">
        <title>Whole genome shotgun sequence of Alkalibacillus haloalkaliphilus NBRC 103110.</title>
        <authorList>
            <person name="Hosoyama A."/>
            <person name="Uohara A."/>
            <person name="Ohji S."/>
            <person name="Ichikawa N."/>
        </authorList>
    </citation>
    <scope>NUCLEOTIDE SEQUENCE [LARGE SCALE GENOMIC DNA]</scope>
    <source>
        <strain evidence="2 3">NBRC 103110</strain>
    </source>
</reference>
<keyword evidence="1" id="KW-0812">Transmembrane</keyword>
<dbReference type="RefSeq" id="WP_146815781.1">
    <property type="nucleotide sequence ID" value="NZ_BJYA01000009.1"/>
</dbReference>
<dbReference type="AlphaFoldDB" id="A0A511W3I6"/>
<keyword evidence="1" id="KW-1133">Transmembrane helix</keyword>
<dbReference type="Pfam" id="PF11151">
    <property type="entry name" value="DUF2929"/>
    <property type="match status" value="1"/>
</dbReference>
<accession>A0A511W3I6</accession>
<dbReference type="InterPro" id="IPR021324">
    <property type="entry name" value="DUF2929"/>
</dbReference>
<dbReference type="Proteomes" id="UP000321440">
    <property type="component" value="Unassembled WGS sequence"/>
</dbReference>
<sequence length="59" mass="6511">MRLIWTAIWSFLLSAMIVYVISSMAGYSFDLTGTVAIAVTFTLVAIILSEVVLKDKPNE</sequence>
<dbReference type="EMBL" id="BJYA01000009">
    <property type="protein sequence ID" value="GEN45656.1"/>
    <property type="molecule type" value="Genomic_DNA"/>
</dbReference>
<evidence type="ECO:0000256" key="1">
    <source>
        <dbReference type="SAM" id="Phobius"/>
    </source>
</evidence>
<protein>
    <recommendedName>
        <fullName evidence="4">DUF2929 domain-containing protein</fullName>
    </recommendedName>
</protein>
<gene>
    <name evidence="2" type="ORF">AHA02nite_14320</name>
</gene>
<evidence type="ECO:0000313" key="3">
    <source>
        <dbReference type="Proteomes" id="UP000321440"/>
    </source>
</evidence>